<proteinExistence type="predicted"/>
<protein>
    <submittedName>
        <fullName evidence="1">DUF2291 domain-containing protein</fullName>
    </submittedName>
</protein>
<evidence type="ECO:0000313" key="2">
    <source>
        <dbReference type="Proteomes" id="UP000285317"/>
    </source>
</evidence>
<dbReference type="AlphaFoldDB" id="A0A3Q9UZ17"/>
<dbReference type="EMBL" id="CP028137">
    <property type="protein sequence ID" value="AZZ53583.1"/>
    <property type="molecule type" value="Genomic_DNA"/>
</dbReference>
<evidence type="ECO:0000313" key="1">
    <source>
        <dbReference type="EMBL" id="AZZ53583.1"/>
    </source>
</evidence>
<dbReference type="PIRSF" id="PIRSF033535">
    <property type="entry name" value="UCP033535_plp"/>
    <property type="match status" value="1"/>
</dbReference>
<organism evidence="1 2">
    <name type="scientific">Rathayibacter festucae DSM 15932</name>
    <dbReference type="NCBI Taxonomy" id="1328866"/>
    <lineage>
        <taxon>Bacteria</taxon>
        <taxon>Bacillati</taxon>
        <taxon>Actinomycetota</taxon>
        <taxon>Actinomycetes</taxon>
        <taxon>Micrococcales</taxon>
        <taxon>Microbacteriaceae</taxon>
        <taxon>Rathayibacter</taxon>
    </lineage>
</organism>
<dbReference type="SUPFAM" id="SSF141318">
    <property type="entry name" value="TM0957-like"/>
    <property type="match status" value="1"/>
</dbReference>
<gene>
    <name evidence="1" type="ORF">C1I64_17105</name>
</gene>
<dbReference type="RefSeq" id="WP_123705917.1">
    <property type="nucleotide sequence ID" value="NZ_CP028137.1"/>
</dbReference>
<name>A0A3Q9UZ17_9MICO</name>
<dbReference type="Pfam" id="PF10054">
    <property type="entry name" value="DUF2291"/>
    <property type="match status" value="1"/>
</dbReference>
<reference evidence="1 2" key="1">
    <citation type="submission" date="2018-03" db="EMBL/GenBank/DDBJ databases">
        <title>Bacteriophage NCPPB3778 and a type I-E CRISPR drive the evolution of the US Biological Select Agent, Rathayibacter toxicus.</title>
        <authorList>
            <person name="Davis E.W.II."/>
            <person name="Tabima J.F."/>
            <person name="Weisberg A.J."/>
            <person name="Dantas Lopes L."/>
            <person name="Wiseman M.S."/>
            <person name="Wiseman M.S."/>
            <person name="Pupko T."/>
            <person name="Belcher M.S."/>
            <person name="Sechler A.J."/>
            <person name="Tancos M.A."/>
            <person name="Schroeder B.K."/>
            <person name="Murray T.D."/>
            <person name="Luster D.G."/>
            <person name="Schneider W.L."/>
            <person name="Rogers E."/>
            <person name="Andreote F.D."/>
            <person name="Grunwald N.J."/>
            <person name="Putnam M.L."/>
            <person name="Chang J.H."/>
        </authorList>
    </citation>
    <scope>NUCLEOTIDE SEQUENCE [LARGE SCALE GENOMIC DNA]</scope>
    <source>
        <strain evidence="1 2">DSM 15932</strain>
    </source>
</reference>
<dbReference type="KEGG" id="rfs:C1I64_17105"/>
<accession>A0A3Q9UZ17</accession>
<sequence>MTRALPPTTSRPPIGASRKRLILAAVVVVVLAAMAFSTKVVGADSDLGAGPAEFSAESWAAENFPVIQEGIADRAVDAATLATAIAADSAGAATEYGVPGGTGPEFATTFTGTVGAGQNGIYPVTVEGVPGDVLIRVQTGPAINGTDLRDATGTVEFGQFTNQIDYQDAASALNEQLKTTVLGAVDTTALEGKTIQVTGAFQLINPAGWLVTPSELVVQ</sequence>
<dbReference type="InterPro" id="IPR036215">
    <property type="entry name" value="TM0957-like_sf"/>
</dbReference>
<dbReference type="Proteomes" id="UP000285317">
    <property type="component" value="Chromosome"/>
</dbReference>
<dbReference type="InterPro" id="IPR014582">
    <property type="entry name" value="UCP033535_lipo"/>
</dbReference>